<keyword evidence="1" id="KW-0560">Oxidoreductase</keyword>
<keyword evidence="2" id="KW-0520">NAD</keyword>
<organism evidence="4 5">
    <name type="scientific">Actinomycetospora cinnamomea</name>
    <dbReference type="NCBI Taxonomy" id="663609"/>
    <lineage>
        <taxon>Bacteria</taxon>
        <taxon>Bacillati</taxon>
        <taxon>Actinomycetota</taxon>
        <taxon>Actinomycetes</taxon>
        <taxon>Pseudonocardiales</taxon>
        <taxon>Pseudonocardiaceae</taxon>
        <taxon>Actinomycetospora</taxon>
    </lineage>
</organism>
<dbReference type="Gene3D" id="3.30.9.10">
    <property type="entry name" value="D-Amino Acid Oxidase, subunit A, domain 2"/>
    <property type="match status" value="1"/>
</dbReference>
<dbReference type="InterPro" id="IPR050631">
    <property type="entry name" value="PheA/TfdB_FAD_monoxygenase"/>
</dbReference>
<evidence type="ECO:0000256" key="1">
    <source>
        <dbReference type="ARBA" id="ARBA00023002"/>
    </source>
</evidence>
<sequence length="407" mass="44562">MSPAGPVGDRTQVAIVGGGPAGLMLAHLLRLRGVDSVVLEARPRERVETRQRAGILEHGTVDALREVGADARMDELGLPHDGFELRFSGRSVRVDMQELTGQRVMIWAQTEVTKDLIALRLSQGEPLLFDAEVLEVADVETDGPSVRYRYEGAEHVLRADVVVGADGSHGPARRAIPEHLVRRFERIYPYSWLGILADVAPSSHELIYARGRTGFALASMRSPSVTRAYIQVPNGTDAQAWADEAIWDELSARFALDPGEHADRGSFTLARGPVTDKSVTPMRSVVTEPMRHGRLFLAGDAAHIVPPTGAKGLNLAVADVRVLADALGEWFSSKDETLLDAYSDTALRRVWRASHFSWTMTTMLHVDPDGDPFDEQLALAHLHHIEVSESARRALAENYRGLALGTV</sequence>
<protein>
    <submittedName>
        <fullName evidence="4">p-hydroxybenzoate 3-monooxygenase</fullName>
    </submittedName>
</protein>
<dbReference type="EMBL" id="QEKW01000002">
    <property type="protein sequence ID" value="PVZ12931.1"/>
    <property type="molecule type" value="Genomic_DNA"/>
</dbReference>
<proteinExistence type="predicted"/>
<name>A0A2U1FL73_9PSEU</name>
<dbReference type="RefSeq" id="WP_279323354.1">
    <property type="nucleotide sequence ID" value="NZ_QEKW01000002.1"/>
</dbReference>
<accession>A0A2U1FL73</accession>
<dbReference type="AlphaFoldDB" id="A0A2U1FL73"/>
<dbReference type="NCBIfam" id="NF006091">
    <property type="entry name" value="PRK08243.1"/>
    <property type="match status" value="1"/>
</dbReference>
<comment type="caution">
    <text evidence="4">The sequence shown here is derived from an EMBL/GenBank/DDBJ whole genome shotgun (WGS) entry which is preliminary data.</text>
</comment>
<reference evidence="4 5" key="1">
    <citation type="submission" date="2018-04" db="EMBL/GenBank/DDBJ databases">
        <title>Genomic Encyclopedia of Type Strains, Phase IV (KMG-IV): sequencing the most valuable type-strain genomes for metagenomic binning, comparative biology and taxonomic classification.</title>
        <authorList>
            <person name="Goeker M."/>
        </authorList>
    </citation>
    <scope>NUCLEOTIDE SEQUENCE [LARGE SCALE GENOMIC DNA]</scope>
    <source>
        <strain evidence="4 5">DSM 45771</strain>
    </source>
</reference>
<dbReference type="SUPFAM" id="SSF51905">
    <property type="entry name" value="FAD/NAD(P)-binding domain"/>
    <property type="match status" value="1"/>
</dbReference>
<dbReference type="PANTHER" id="PTHR43476">
    <property type="entry name" value="3-(3-HYDROXY-PHENYL)PROPIONATE/3-HYDROXYCINNAMIC ACID HYDROXYLASE"/>
    <property type="match status" value="1"/>
</dbReference>
<evidence type="ECO:0000259" key="3">
    <source>
        <dbReference type="Pfam" id="PF01494"/>
    </source>
</evidence>
<feature type="domain" description="FAD-binding" evidence="3">
    <location>
        <begin position="10"/>
        <end position="356"/>
    </location>
</feature>
<dbReference type="SUPFAM" id="SSF54373">
    <property type="entry name" value="FAD-linked reductases, C-terminal domain"/>
    <property type="match status" value="1"/>
</dbReference>
<dbReference type="GO" id="GO:0004497">
    <property type="term" value="F:monooxygenase activity"/>
    <property type="evidence" value="ECO:0007669"/>
    <property type="project" value="UniProtKB-KW"/>
</dbReference>
<gene>
    <name evidence="4" type="ORF">C8D89_10279</name>
</gene>
<dbReference type="Proteomes" id="UP000245639">
    <property type="component" value="Unassembled WGS sequence"/>
</dbReference>
<keyword evidence="4" id="KW-0503">Monooxygenase</keyword>
<dbReference type="InterPro" id="IPR002938">
    <property type="entry name" value="FAD-bd"/>
</dbReference>
<dbReference type="PRINTS" id="PR00420">
    <property type="entry name" value="RNGMNOXGNASE"/>
</dbReference>
<evidence type="ECO:0000313" key="4">
    <source>
        <dbReference type="EMBL" id="PVZ12931.1"/>
    </source>
</evidence>
<dbReference type="InterPro" id="IPR036188">
    <property type="entry name" value="FAD/NAD-bd_sf"/>
</dbReference>
<keyword evidence="5" id="KW-1185">Reference proteome</keyword>
<evidence type="ECO:0000313" key="5">
    <source>
        <dbReference type="Proteomes" id="UP000245639"/>
    </source>
</evidence>
<evidence type="ECO:0000256" key="2">
    <source>
        <dbReference type="ARBA" id="ARBA00023027"/>
    </source>
</evidence>
<dbReference type="PANTHER" id="PTHR43476:SF4">
    <property type="entry name" value="BLR0106 PROTEIN"/>
    <property type="match status" value="1"/>
</dbReference>
<dbReference type="GO" id="GO:0071949">
    <property type="term" value="F:FAD binding"/>
    <property type="evidence" value="ECO:0007669"/>
    <property type="project" value="InterPro"/>
</dbReference>
<dbReference type="Pfam" id="PF01494">
    <property type="entry name" value="FAD_binding_3"/>
    <property type="match status" value="1"/>
</dbReference>
<dbReference type="Gene3D" id="3.50.50.60">
    <property type="entry name" value="FAD/NAD(P)-binding domain"/>
    <property type="match status" value="1"/>
</dbReference>